<accession>A0A1R0H5R2</accession>
<dbReference type="SUPFAM" id="SSF64268">
    <property type="entry name" value="PX domain"/>
    <property type="match status" value="1"/>
</dbReference>
<dbReference type="GO" id="GO:0035091">
    <property type="term" value="F:phosphatidylinositol binding"/>
    <property type="evidence" value="ECO:0007669"/>
    <property type="project" value="InterPro"/>
</dbReference>
<feature type="compositionally biased region" description="Low complexity" evidence="1">
    <location>
        <begin position="472"/>
        <end position="487"/>
    </location>
</feature>
<proteinExistence type="predicted"/>
<dbReference type="InterPro" id="IPR036871">
    <property type="entry name" value="PX_dom_sf"/>
</dbReference>
<evidence type="ECO:0000259" key="2">
    <source>
        <dbReference type="PROSITE" id="PS50195"/>
    </source>
</evidence>
<dbReference type="OrthoDB" id="5556517at2759"/>
<feature type="domain" description="PX" evidence="2">
    <location>
        <begin position="1"/>
        <end position="133"/>
    </location>
</feature>
<keyword evidence="4" id="KW-1185">Reference proteome</keyword>
<comment type="caution">
    <text evidence="3">The sequence shown here is derived from an EMBL/GenBank/DDBJ whole genome shotgun (WGS) entry which is preliminary data.</text>
</comment>
<dbReference type="PROSITE" id="PS50195">
    <property type="entry name" value="PX"/>
    <property type="match status" value="1"/>
</dbReference>
<organism evidence="3 4">
    <name type="scientific">Smittium mucronatum</name>
    <dbReference type="NCBI Taxonomy" id="133383"/>
    <lineage>
        <taxon>Eukaryota</taxon>
        <taxon>Fungi</taxon>
        <taxon>Fungi incertae sedis</taxon>
        <taxon>Zoopagomycota</taxon>
        <taxon>Kickxellomycotina</taxon>
        <taxon>Harpellomycetes</taxon>
        <taxon>Harpellales</taxon>
        <taxon>Legeriomycetaceae</taxon>
        <taxon>Smittium</taxon>
    </lineage>
</organism>
<dbReference type="STRING" id="133383.A0A1R0H5R2"/>
<dbReference type="Proteomes" id="UP000187455">
    <property type="component" value="Unassembled WGS sequence"/>
</dbReference>
<name>A0A1R0H5R2_9FUNG</name>
<feature type="compositionally biased region" description="Polar residues" evidence="1">
    <location>
        <begin position="489"/>
        <end position="498"/>
    </location>
</feature>
<gene>
    <name evidence="3" type="ORF">AYI68_g1381</name>
</gene>
<reference evidence="3 4" key="1">
    <citation type="journal article" date="2016" name="Mol. Biol. Evol.">
        <title>Genome-Wide Survey of Gut Fungi (Harpellales) Reveals the First Horizontally Transferred Ubiquitin Gene from a Mosquito Host.</title>
        <authorList>
            <person name="Wang Y."/>
            <person name="White M.M."/>
            <person name="Kvist S."/>
            <person name="Moncalvo J.M."/>
        </authorList>
    </citation>
    <scope>NUCLEOTIDE SEQUENCE [LARGE SCALE GENOMIC DNA]</scope>
    <source>
        <strain evidence="3 4">ALG-7-W6</strain>
    </source>
</reference>
<dbReference type="Gene3D" id="3.30.1520.10">
    <property type="entry name" value="Phox-like domain"/>
    <property type="match status" value="1"/>
</dbReference>
<dbReference type="Pfam" id="PF00787">
    <property type="entry name" value="PX"/>
    <property type="match status" value="1"/>
</dbReference>
<dbReference type="InterPro" id="IPR001683">
    <property type="entry name" value="PX_dom"/>
</dbReference>
<evidence type="ECO:0000256" key="1">
    <source>
        <dbReference type="SAM" id="MobiDB-lite"/>
    </source>
</evidence>
<evidence type="ECO:0000313" key="4">
    <source>
        <dbReference type="Proteomes" id="UP000187455"/>
    </source>
</evidence>
<sequence length="572" mass="64731">MDSACLKTKQGKHDELSYKLDSKVSSKLILQDPLKDSVVIQKDLKFKSSNWNSNRRTFSQIIGLYQELLSSSDFFLSLKIPEPPEKNLLTSPVYLERKRAQMEKWLNTICYTADSQKAKDIIINFLTSKVSDSCACWNFSEPLRKENGFFSWLITPYTDSKKEFSTRLYKPSSEYVEWDEDLIKARRKHIARLESSYSQLKQAVQSICVQQEALAKYDRATVYFAECNSNTDLMVSKYSEDSTKVSKARDMENKAKLDLDLRKSDFCSTKNELDGQTLKFEKLRYNTLKNCLAGFIKFKSNSANSTLQSLKDTLDTLRGKNYIIPSFKPLSKIGKLLLNEIHENISSSRTHYNIVKGANSSGSRLANSASLEIKTGPFKSHNPPSKSQDSFFDHNDISSNKVIGVNTNPNVSNSSQDKICHLNYPKSIYEDDRIITECLLKSGLLPKNNQSKTQQNFLKGIPFGTGDEVANSSSHYSYPSSSKSPKSCDPSNHYSKPKNNLVRVDSKDSEFFSKYGNPEYIKPINSSRISSNNSAFSQYTLSSLTIGKNLPSAVLHPLKIGTIRSNETLNRF</sequence>
<dbReference type="AlphaFoldDB" id="A0A1R0H5R2"/>
<evidence type="ECO:0000313" key="3">
    <source>
        <dbReference type="EMBL" id="OLY84456.1"/>
    </source>
</evidence>
<protein>
    <recommendedName>
        <fullName evidence="2">PX domain-containing protein</fullName>
    </recommendedName>
</protein>
<dbReference type="EMBL" id="LSSL01000489">
    <property type="protein sequence ID" value="OLY84456.1"/>
    <property type="molecule type" value="Genomic_DNA"/>
</dbReference>
<feature type="region of interest" description="Disordered" evidence="1">
    <location>
        <begin position="472"/>
        <end position="500"/>
    </location>
</feature>